<comment type="similarity">
    <text evidence="7">Belongs to the class-I aminoacyl-tRNA synthetase family.</text>
</comment>
<dbReference type="InterPro" id="IPR000924">
    <property type="entry name" value="Glu/Gln-tRNA-synth"/>
</dbReference>
<name>A0A2C5ZP69_9HYPO</name>
<reference evidence="10 11" key="1">
    <citation type="submission" date="2017-06" db="EMBL/GenBank/DDBJ databases">
        <title>Ant-infecting Ophiocordyceps genomes reveal a high diversity of potential behavioral manipulation genes and a possible major role for enterotoxins.</title>
        <authorList>
            <person name="De Bekker C."/>
            <person name="Evans H.C."/>
            <person name="Brachmann A."/>
            <person name="Hughes D.P."/>
        </authorList>
    </citation>
    <scope>NUCLEOTIDE SEQUENCE [LARGE SCALE GENOMIC DNA]</scope>
    <source>
        <strain evidence="10 11">1348a</strain>
    </source>
</reference>
<evidence type="ECO:0000313" key="11">
    <source>
        <dbReference type="Proteomes" id="UP000224854"/>
    </source>
</evidence>
<evidence type="ECO:0000256" key="1">
    <source>
        <dbReference type="ARBA" id="ARBA00012835"/>
    </source>
</evidence>
<dbReference type="Pfam" id="PF00749">
    <property type="entry name" value="tRNA-synt_1c"/>
    <property type="match status" value="1"/>
</dbReference>
<keyword evidence="11" id="KW-1185">Reference proteome</keyword>
<keyword evidence="4 7" id="KW-0067">ATP-binding</keyword>
<dbReference type="GO" id="GO:0005739">
    <property type="term" value="C:mitochondrion"/>
    <property type="evidence" value="ECO:0007669"/>
    <property type="project" value="TreeGrafter"/>
</dbReference>
<dbReference type="GO" id="GO:0006424">
    <property type="term" value="P:glutamyl-tRNA aminoacylation"/>
    <property type="evidence" value="ECO:0007669"/>
    <property type="project" value="InterPro"/>
</dbReference>
<dbReference type="GO" id="GO:0008270">
    <property type="term" value="F:zinc ion binding"/>
    <property type="evidence" value="ECO:0007669"/>
    <property type="project" value="InterPro"/>
</dbReference>
<evidence type="ECO:0000256" key="6">
    <source>
        <dbReference type="ARBA" id="ARBA00030865"/>
    </source>
</evidence>
<dbReference type="InterPro" id="IPR033910">
    <property type="entry name" value="GluRS_core"/>
</dbReference>
<feature type="region of interest" description="Disordered" evidence="8">
    <location>
        <begin position="545"/>
        <end position="564"/>
    </location>
</feature>
<keyword evidence="5 7" id="KW-0030">Aminoacyl-tRNA synthetase</keyword>
<dbReference type="InterPro" id="IPR049940">
    <property type="entry name" value="GluQ/Sye"/>
</dbReference>
<dbReference type="PRINTS" id="PR00987">
    <property type="entry name" value="TRNASYNTHGLU"/>
</dbReference>
<keyword evidence="7" id="KW-0648">Protein biosynthesis</keyword>
<dbReference type="CDD" id="cd00808">
    <property type="entry name" value="GluRS_core"/>
    <property type="match status" value="1"/>
</dbReference>
<feature type="domain" description="Glutamyl/glutaminyl-tRNA synthetase class Ib catalytic" evidence="9">
    <location>
        <begin position="21"/>
        <end position="334"/>
    </location>
</feature>
<evidence type="ECO:0000256" key="5">
    <source>
        <dbReference type="ARBA" id="ARBA00023146"/>
    </source>
</evidence>
<dbReference type="InterPro" id="IPR014729">
    <property type="entry name" value="Rossmann-like_a/b/a_fold"/>
</dbReference>
<protein>
    <recommendedName>
        <fullName evidence="1">glutamate--tRNA ligase</fullName>
        <ecNumber evidence="1">6.1.1.17</ecNumber>
    </recommendedName>
    <alternativeName>
        <fullName evidence="6">Glutamyl-tRNA synthetase</fullName>
    </alternativeName>
</protein>
<dbReference type="Gene3D" id="3.40.50.620">
    <property type="entry name" value="HUPs"/>
    <property type="match status" value="1"/>
</dbReference>
<evidence type="ECO:0000256" key="8">
    <source>
        <dbReference type="SAM" id="MobiDB-lite"/>
    </source>
</evidence>
<dbReference type="InterPro" id="IPR004527">
    <property type="entry name" value="Glu-tRNA-ligase_bac/mito"/>
</dbReference>
<dbReference type="EMBL" id="NJEU01000038">
    <property type="protein sequence ID" value="PHH82867.1"/>
    <property type="molecule type" value="Genomic_DNA"/>
</dbReference>
<keyword evidence="3 7" id="KW-0547">Nucleotide-binding</keyword>
<dbReference type="PANTHER" id="PTHR43311">
    <property type="entry name" value="GLUTAMATE--TRNA LIGASE"/>
    <property type="match status" value="1"/>
</dbReference>
<gene>
    <name evidence="10" type="ORF">CDD82_4505</name>
</gene>
<evidence type="ECO:0000256" key="2">
    <source>
        <dbReference type="ARBA" id="ARBA00022598"/>
    </source>
</evidence>
<evidence type="ECO:0000256" key="3">
    <source>
        <dbReference type="ARBA" id="ARBA00022741"/>
    </source>
</evidence>
<evidence type="ECO:0000256" key="7">
    <source>
        <dbReference type="RuleBase" id="RU363037"/>
    </source>
</evidence>
<organism evidence="10 11">
    <name type="scientific">Ophiocordyceps australis</name>
    <dbReference type="NCBI Taxonomy" id="1399860"/>
    <lineage>
        <taxon>Eukaryota</taxon>
        <taxon>Fungi</taxon>
        <taxon>Dikarya</taxon>
        <taxon>Ascomycota</taxon>
        <taxon>Pezizomycotina</taxon>
        <taxon>Sordariomycetes</taxon>
        <taxon>Hypocreomycetidae</taxon>
        <taxon>Hypocreales</taxon>
        <taxon>Ophiocordycipitaceae</taxon>
        <taxon>Ophiocordyceps</taxon>
    </lineage>
</organism>
<evidence type="ECO:0000313" key="10">
    <source>
        <dbReference type="EMBL" id="PHH82867.1"/>
    </source>
</evidence>
<accession>A0A2C5ZP69</accession>
<dbReference type="AlphaFoldDB" id="A0A2C5ZP69"/>
<dbReference type="GO" id="GO:0004818">
    <property type="term" value="F:glutamate-tRNA ligase activity"/>
    <property type="evidence" value="ECO:0007669"/>
    <property type="project" value="UniProtKB-EC"/>
</dbReference>
<evidence type="ECO:0000259" key="9">
    <source>
        <dbReference type="Pfam" id="PF00749"/>
    </source>
</evidence>
<proteinExistence type="inferred from homology"/>
<dbReference type="InterPro" id="IPR020058">
    <property type="entry name" value="Glu/Gln-tRNA-synth_Ib_cat-dom"/>
</dbReference>
<dbReference type="GO" id="GO:0005524">
    <property type="term" value="F:ATP binding"/>
    <property type="evidence" value="ECO:0007669"/>
    <property type="project" value="UniProtKB-KW"/>
</dbReference>
<sequence length="564" mass="64329">MGINGSRPSYKTLGQDDDALIRVRFAPSPTGNLHIGSLRTALFNRLLANRSKAGGSMVLRLDDTDKIRFVRGAEQRILEDLKWAGLKWDEGPDCGGPYGPYRQSERLHIYKEHIQQLFRNDCVYPCFCVPADPGPVQYTPGRPKHYPGTCRHLDTDEATHRIAAGEPHLWRFKANLFRQNSFHDAIYGYFSKSDFEPDFILMKPNGFPTYHFANVIDDHLMKITHVLRGEEWLISTPRHLALHMAFGWAPPTFCHLGLLVNDDGTKMSKRHHEINLAQYQSQGILPIPLLCWLANLGSSFEKQVKIPRSIQDITDALTFKFTKGGIRINREKLDHFEKQYERALLESQGQPDQPENEAFILENHFKQPMLRDFEAIQQNTDDSKALLPPGWQTHLELIPSLESHEARVDLVDRLLSNPEAPRYRPLPTFVRRHPYIFWRVPRDTYVEAISKLNPADLAHHRLVVEAVAALVDADEQAWSLPNKWLTQRLCSSAVEPQILHNTVRLVATGSLDILALTTVGLFKYLCRDEWRYRLNVVSDMLDKSPTEAMPAAPSSQAVNDEASG</sequence>
<dbReference type="NCBIfam" id="TIGR00464">
    <property type="entry name" value="gltX_bact"/>
    <property type="match status" value="1"/>
</dbReference>
<evidence type="ECO:0000256" key="4">
    <source>
        <dbReference type="ARBA" id="ARBA00022840"/>
    </source>
</evidence>
<dbReference type="PANTHER" id="PTHR43311:SF2">
    <property type="entry name" value="GLUTAMATE--TRNA LIGASE, MITOCHONDRIAL-RELATED"/>
    <property type="match status" value="1"/>
</dbReference>
<keyword evidence="2 7" id="KW-0436">Ligase</keyword>
<dbReference type="SUPFAM" id="SSF52374">
    <property type="entry name" value="Nucleotidylyl transferase"/>
    <property type="match status" value="1"/>
</dbReference>
<dbReference type="Proteomes" id="UP000224854">
    <property type="component" value="Unassembled WGS sequence"/>
</dbReference>
<dbReference type="OrthoDB" id="428822at2759"/>
<comment type="caution">
    <text evidence="10">The sequence shown here is derived from an EMBL/GenBank/DDBJ whole genome shotgun (WGS) entry which is preliminary data.</text>
</comment>
<dbReference type="EC" id="6.1.1.17" evidence="1"/>